<keyword evidence="4" id="KW-1185">Reference proteome</keyword>
<dbReference type="PIRSF" id="PIRSF029347">
    <property type="entry name" value="RecF"/>
    <property type="match status" value="1"/>
</dbReference>
<organism evidence="3 4">
    <name type="scientific">Photobacterium profundum (strain SS9)</name>
    <dbReference type="NCBI Taxonomy" id="298386"/>
    <lineage>
        <taxon>Bacteria</taxon>
        <taxon>Pseudomonadati</taxon>
        <taxon>Pseudomonadota</taxon>
        <taxon>Gammaproteobacteria</taxon>
        <taxon>Vibrionales</taxon>
        <taxon>Vibrionaceae</taxon>
        <taxon>Photobacterium</taxon>
    </lineage>
</organism>
<dbReference type="PANTHER" id="PTHR40396">
    <property type="entry name" value="ATPASE-LIKE PROTEIN"/>
    <property type="match status" value="1"/>
</dbReference>
<evidence type="ECO:0000259" key="2">
    <source>
        <dbReference type="Pfam" id="PF13304"/>
    </source>
</evidence>
<dbReference type="KEGG" id="ppr:PBPRA2538"/>
<feature type="domain" description="ATPase AAA-type core" evidence="2">
    <location>
        <begin position="267"/>
        <end position="332"/>
    </location>
</feature>
<feature type="domain" description="Endonuclease GajA/Old nuclease/RecF-like AAA" evidence="1">
    <location>
        <begin position="23"/>
        <end position="128"/>
    </location>
</feature>
<dbReference type="SUPFAM" id="SSF52540">
    <property type="entry name" value="P-loop containing nucleoside triphosphate hydrolases"/>
    <property type="match status" value="1"/>
</dbReference>
<sequence>MAQSESKSGSSSLNTETNQSLSLVNIKANNFKSLVDFSLPFSKFNCLVGLNGSGKSTVLQFVDFLSQQVSGGIDEWLESRHWSAKDLNSTLTKQSNITFTVELSFAGKPVIWEASFNRKDLYCTSEKITWDGKALLNVADGKFSLPTEDLQAPITFDYQGSILSQLREKQLPKELVQFKSFFTELNALDMLSPEMLRDQHAGGKTLGVGGKMLSSFISSMSKDEKSNLVSTLKGLYPRLTKVDAMAQKSTGTVKLEIEEKFAEKTIKTEARHINDGLLRFMAIFAQLTKKQSALLLDEIENGVNPELIEKLVDSLVAAKTQIIVTTHSPMILNFMEDEVAKAGVVYLYKNEAGATQAIRLFDIPSMQRKLKFMGPGEAYEDTMLENLASEIATLELLDN</sequence>
<accession>Q6LP58</accession>
<gene>
    <name evidence="3" type="ordered locus">PBPRA2538</name>
</gene>
<dbReference type="GO" id="GO:0005524">
    <property type="term" value="F:ATP binding"/>
    <property type="evidence" value="ECO:0007669"/>
    <property type="project" value="InterPro"/>
</dbReference>
<dbReference type="InterPro" id="IPR027417">
    <property type="entry name" value="P-loop_NTPase"/>
</dbReference>
<dbReference type="Proteomes" id="UP000000593">
    <property type="component" value="Chromosome 1"/>
</dbReference>
<proteinExistence type="predicted"/>
<dbReference type="STRING" id="298386.PBPRA2538"/>
<evidence type="ECO:0000313" key="4">
    <source>
        <dbReference type="Proteomes" id="UP000000593"/>
    </source>
</evidence>
<evidence type="ECO:0000259" key="1">
    <source>
        <dbReference type="Pfam" id="PF13175"/>
    </source>
</evidence>
<dbReference type="InterPro" id="IPR003959">
    <property type="entry name" value="ATPase_AAA_core"/>
</dbReference>
<dbReference type="Pfam" id="PF13304">
    <property type="entry name" value="AAA_21"/>
    <property type="match status" value="1"/>
</dbReference>
<dbReference type="eggNOG" id="COG4637">
    <property type="taxonomic scope" value="Bacteria"/>
</dbReference>
<dbReference type="Pfam" id="PF13175">
    <property type="entry name" value="AAA_15"/>
    <property type="match status" value="1"/>
</dbReference>
<evidence type="ECO:0000313" key="3">
    <source>
        <dbReference type="EMBL" id="CAG20918.1"/>
    </source>
</evidence>
<dbReference type="GO" id="GO:0016887">
    <property type="term" value="F:ATP hydrolysis activity"/>
    <property type="evidence" value="ECO:0007669"/>
    <property type="project" value="InterPro"/>
</dbReference>
<dbReference type="HOGENOM" id="CLU_035814_2_0_6"/>
<dbReference type="EMBL" id="CR378671">
    <property type="protein sequence ID" value="CAG20918.1"/>
    <property type="molecule type" value="Genomic_DNA"/>
</dbReference>
<dbReference type="InterPro" id="IPR041685">
    <property type="entry name" value="AAA_GajA/Old/RecF-like"/>
</dbReference>
<dbReference type="AlphaFoldDB" id="Q6LP58"/>
<reference evidence="4" key="1">
    <citation type="journal article" date="2005" name="Science">
        <title>Life at depth: Photobacterium profundum genome sequence and expression analysis.</title>
        <authorList>
            <person name="Vezzi A."/>
            <person name="Campanaro S."/>
            <person name="D'Angelo M."/>
            <person name="Simonato F."/>
            <person name="Vitulo N."/>
            <person name="Lauro F.M."/>
            <person name="Cestaro A."/>
            <person name="Malacrida G."/>
            <person name="Simionati B."/>
            <person name="Cannata N."/>
            <person name="Romualdi C."/>
            <person name="Bartlett D.H."/>
            <person name="Valle G."/>
        </authorList>
    </citation>
    <scope>NUCLEOTIDE SEQUENCE [LARGE SCALE GENOMIC DNA]</scope>
    <source>
        <strain evidence="4">ATCC BAA-1253 / SS9</strain>
    </source>
</reference>
<protein>
    <submittedName>
        <fullName evidence="3">Uncharacterized protein</fullName>
    </submittedName>
</protein>
<dbReference type="InterPro" id="IPR014555">
    <property type="entry name" value="RecF-like"/>
</dbReference>
<dbReference type="Gene3D" id="3.40.50.300">
    <property type="entry name" value="P-loop containing nucleotide triphosphate hydrolases"/>
    <property type="match status" value="1"/>
</dbReference>
<dbReference type="PANTHER" id="PTHR40396:SF1">
    <property type="entry name" value="ATPASE AAA-TYPE CORE DOMAIN-CONTAINING PROTEIN"/>
    <property type="match status" value="1"/>
</dbReference>
<name>Q6LP58_PHOPR</name>